<protein>
    <recommendedName>
        <fullName evidence="3">Phosphate ABC transporter substrate-binding protein</fullName>
    </recommendedName>
</protein>
<evidence type="ECO:0008006" key="3">
    <source>
        <dbReference type="Google" id="ProtNLM"/>
    </source>
</evidence>
<dbReference type="EMBL" id="QMFY01000013">
    <property type="protein sequence ID" value="RAV99019.1"/>
    <property type="molecule type" value="Genomic_DNA"/>
</dbReference>
<dbReference type="AlphaFoldDB" id="A0A364XYY0"/>
<comment type="caution">
    <text evidence="1">The sequence shown here is derived from an EMBL/GenBank/DDBJ whole genome shotgun (WGS) entry which is preliminary data.</text>
</comment>
<evidence type="ECO:0000313" key="1">
    <source>
        <dbReference type="EMBL" id="RAV99019.1"/>
    </source>
</evidence>
<sequence>MKRYLFTSILIISIATSLFGQKQHEGLVKVKGTRLTYPLVRKWIAEFNKDYPSIKVTIAQQSPADSIDLNLAAYSIVDGDLAEPKEFVSITRYVQLPVANNKREGLAALQAKGFTASDLNALYFSSDKPNFLTASQSPITLYTRERPACAAITFAKHYGNDPKSIQGVGVKGDDQDLAKAVKEDVNGISFNNLGFTYDVNTRKVTEGLAVIPLDLNENGHVDKDEQVYESLDELITFIEKTNHPKFVTENVNAVFDKSKQNDAAGIFLLWVLTKGQQYNHALGFLGVEQNILNTQRKKVSANFKTSSASCTLTPTTATKRTKKSN</sequence>
<keyword evidence="2" id="KW-1185">Reference proteome</keyword>
<dbReference type="SUPFAM" id="SSF53850">
    <property type="entry name" value="Periplasmic binding protein-like II"/>
    <property type="match status" value="1"/>
</dbReference>
<dbReference type="OrthoDB" id="1082996at2"/>
<proteinExistence type="predicted"/>
<accession>A0A364XYY0</accession>
<dbReference type="Gene3D" id="3.40.190.10">
    <property type="entry name" value="Periplasmic binding protein-like II"/>
    <property type="match status" value="2"/>
</dbReference>
<dbReference type="RefSeq" id="WP_112748832.1">
    <property type="nucleotide sequence ID" value="NZ_QMFY01000013.1"/>
</dbReference>
<gene>
    <name evidence="1" type="ORF">DQQ10_20710</name>
</gene>
<organism evidence="1 2">
    <name type="scientific">Pseudochryseolinea flava</name>
    <dbReference type="NCBI Taxonomy" id="2059302"/>
    <lineage>
        <taxon>Bacteria</taxon>
        <taxon>Pseudomonadati</taxon>
        <taxon>Bacteroidota</taxon>
        <taxon>Cytophagia</taxon>
        <taxon>Cytophagales</taxon>
        <taxon>Fulvivirgaceae</taxon>
        <taxon>Pseudochryseolinea</taxon>
    </lineage>
</organism>
<reference evidence="1 2" key="1">
    <citation type="submission" date="2018-06" db="EMBL/GenBank/DDBJ databases">
        <title>Chryseolinea flavus sp. nov., a member of the phylum Bacteroidetes isolated from soil.</title>
        <authorList>
            <person name="Li Y."/>
            <person name="Wang J."/>
        </authorList>
    </citation>
    <scope>NUCLEOTIDE SEQUENCE [LARGE SCALE GENOMIC DNA]</scope>
    <source>
        <strain evidence="1 2">SDU1-6</strain>
    </source>
</reference>
<dbReference type="Proteomes" id="UP000251889">
    <property type="component" value="Unassembled WGS sequence"/>
</dbReference>
<name>A0A364XYY0_9BACT</name>
<evidence type="ECO:0000313" key="2">
    <source>
        <dbReference type="Proteomes" id="UP000251889"/>
    </source>
</evidence>